<dbReference type="InterPro" id="IPR036188">
    <property type="entry name" value="FAD/NAD-bd_sf"/>
</dbReference>
<dbReference type="InterPro" id="IPR002938">
    <property type="entry name" value="FAD-bd"/>
</dbReference>
<evidence type="ECO:0000313" key="5">
    <source>
        <dbReference type="Proteomes" id="UP000199437"/>
    </source>
</evidence>
<dbReference type="Proteomes" id="UP000199437">
    <property type="component" value="Unassembled WGS sequence"/>
</dbReference>
<dbReference type="GeneID" id="99987342"/>
<dbReference type="PANTHER" id="PTHR13789:SF309">
    <property type="entry name" value="PUTATIVE (AFU_ORTHOLOGUE AFUA_6G14510)-RELATED"/>
    <property type="match status" value="1"/>
</dbReference>
<dbReference type="EMBL" id="FOIR01000002">
    <property type="protein sequence ID" value="SEW30428.1"/>
    <property type="molecule type" value="Genomic_DNA"/>
</dbReference>
<evidence type="ECO:0000256" key="1">
    <source>
        <dbReference type="ARBA" id="ARBA00023002"/>
    </source>
</evidence>
<dbReference type="SUPFAM" id="SSF51905">
    <property type="entry name" value="FAD/NAD(P)-binding domain"/>
    <property type="match status" value="1"/>
</dbReference>
<accession>A0A1I0QTZ9</accession>
<keyword evidence="2" id="KW-0503">Monooxygenase</keyword>
<reference evidence="5" key="1">
    <citation type="submission" date="2016-10" db="EMBL/GenBank/DDBJ databases">
        <authorList>
            <person name="Varghese N."/>
            <person name="Submissions S."/>
        </authorList>
    </citation>
    <scope>NUCLEOTIDE SEQUENCE [LARGE SCALE GENOMIC DNA]</scope>
    <source>
        <strain evidence="5">CGMCC 1.12402</strain>
    </source>
</reference>
<dbReference type="RefSeq" id="WP_090259044.1">
    <property type="nucleotide sequence ID" value="NZ_FOIR01000002.1"/>
</dbReference>
<dbReference type="GO" id="GO:0004497">
    <property type="term" value="F:monooxygenase activity"/>
    <property type="evidence" value="ECO:0007669"/>
    <property type="project" value="UniProtKB-KW"/>
</dbReference>
<dbReference type="PANTHER" id="PTHR13789">
    <property type="entry name" value="MONOOXYGENASE"/>
    <property type="match status" value="1"/>
</dbReference>
<keyword evidence="1" id="KW-0560">Oxidoreductase</keyword>
<dbReference type="AlphaFoldDB" id="A0A1I0QTZ9"/>
<evidence type="ECO:0000256" key="2">
    <source>
        <dbReference type="ARBA" id="ARBA00023033"/>
    </source>
</evidence>
<feature type="domain" description="FAD-binding" evidence="3">
    <location>
        <begin position="2"/>
        <end position="333"/>
    </location>
</feature>
<evidence type="ECO:0000259" key="3">
    <source>
        <dbReference type="Pfam" id="PF01494"/>
    </source>
</evidence>
<dbReference type="PRINTS" id="PR00420">
    <property type="entry name" value="RNGMNOXGNASE"/>
</dbReference>
<dbReference type="Pfam" id="PF01494">
    <property type="entry name" value="FAD_binding_3"/>
    <property type="match status" value="1"/>
</dbReference>
<dbReference type="OrthoDB" id="9766816at2"/>
<sequence>MEIAIIGGGITGLTTALALKRLNIDATVYEKAPQLNEIGAGVWLQPNAIRVLQWLGIAQEVQSQGFLLNKMEITDSQLKPFKKIKNDVVSDQFGNQTIAIHRGKLQRLLHDKLSQHSAVKLNKAFQSFSIENDRVHIQFENSATTADTVLGADGIHSKVRSAMGLPTQLRKSGQICCRGIANFQMPKALQHEGKEVWGNKLRFGFSQLSKETVYFFAVINKSICPNELNSATLSTLFKDFHPVLLELINNASGLHISELMDLKRLDSWHNSTTCLLGDAAHATTPNMGQGACQGIEDAYYISQLLNKHLGAPIDAFQNFEDKRRAKVDYVVNNSWRFGKMAHHAFGQKVLKGMMQLTPESMMSNQMNKLYSIEEIQ</sequence>
<evidence type="ECO:0000313" key="4">
    <source>
        <dbReference type="EMBL" id="SEW30428.1"/>
    </source>
</evidence>
<dbReference type="STRING" id="1267423.SAMN05216290_2650"/>
<protein>
    <submittedName>
        <fullName evidence="4">2-polyprenyl-6-methoxyphenol hydroxylase</fullName>
    </submittedName>
</protein>
<dbReference type="GO" id="GO:0071949">
    <property type="term" value="F:FAD binding"/>
    <property type="evidence" value="ECO:0007669"/>
    <property type="project" value="InterPro"/>
</dbReference>
<keyword evidence="5" id="KW-1185">Reference proteome</keyword>
<name>A0A1I0QTZ9_9BACT</name>
<proteinExistence type="predicted"/>
<organism evidence="4 5">
    <name type="scientific">Roseivirga pacifica</name>
    <dbReference type="NCBI Taxonomy" id="1267423"/>
    <lineage>
        <taxon>Bacteria</taxon>
        <taxon>Pseudomonadati</taxon>
        <taxon>Bacteroidota</taxon>
        <taxon>Cytophagia</taxon>
        <taxon>Cytophagales</taxon>
        <taxon>Roseivirgaceae</taxon>
        <taxon>Roseivirga</taxon>
    </lineage>
</organism>
<gene>
    <name evidence="4" type="ORF">SAMN05216290_2650</name>
</gene>
<dbReference type="Gene3D" id="3.50.50.60">
    <property type="entry name" value="FAD/NAD(P)-binding domain"/>
    <property type="match status" value="1"/>
</dbReference>
<dbReference type="InterPro" id="IPR050493">
    <property type="entry name" value="FAD-dep_Monooxygenase_BioMet"/>
</dbReference>